<evidence type="ECO:0000256" key="6">
    <source>
        <dbReference type="SAM" id="MobiDB-lite"/>
    </source>
</evidence>
<dbReference type="PANTHER" id="PTHR10865">
    <property type="entry name" value="METASTASIS-ASSOCIATED PROTEIN AND MESODERM INDUCTION EARLY RESPONSE PROTEIN"/>
    <property type="match status" value="1"/>
</dbReference>
<dbReference type="PROSITE" id="PS51038">
    <property type="entry name" value="BAH"/>
    <property type="match status" value="1"/>
</dbReference>
<dbReference type="GO" id="GO:0003677">
    <property type="term" value="F:DNA binding"/>
    <property type="evidence" value="ECO:0007669"/>
    <property type="project" value="UniProtKB-KW"/>
</dbReference>
<protein>
    <submittedName>
        <fullName evidence="9">Metastasis-associated protein MTA1</fullName>
    </submittedName>
</protein>
<comment type="caution">
    <text evidence="9">The sequence shown here is derived from an EMBL/GenBank/DDBJ whole genome shotgun (WGS) entry which is preliminary data.</text>
</comment>
<dbReference type="Gene3D" id="1.10.10.60">
    <property type="entry name" value="Homeodomain-like"/>
    <property type="match status" value="1"/>
</dbReference>
<dbReference type="EMBL" id="MTYJ01000010">
    <property type="protein sequence ID" value="OQV23716.1"/>
    <property type="molecule type" value="Genomic_DNA"/>
</dbReference>
<sequence>MEQADDAVRGDAAPSSSEERITANGISDAASASSLNLSGSSASDTLGNPKLSAKPALSPQLPERMTYSVGDHLFFETSPSGPFQIRRVDDFVKNGNSVDARVFVYSRKADLPFAVQKEISGFIDGDLDDSTIVPLHQLIAERNAPSPHTQRQLLDHFISSREVFLNKDDSGPVVETLPTSLIRGKCSVLHHVVGAPKHHYTEVADTFFYHRSWYIPTDLQTGEIIVDQKKQIQYDETGTWYQAAIPRLLSAEERAQYESSCTDKATLAWIPNRIPDEDILTFIQAAIAVGLMARCVSASTIASLALREELSTVSKIAGMDCSMVAAYDLLHGNNYDLARSVSALVGEGLWSKRSLLETFDDIDMSFFRIGLHETSRDLKAIHEEWLPWRSFSDLVSFYYLFKTTSYYKAFRTSKAGAKQEKGVITCVSMAAYETRSCLIRHVPEGQVCYGCYEEADTWYAWSGLARSRRQVRALCTSCWDFWKRYGCLKRPWKSPSQSFVRKNPTPLVIPTRPPSSADLPPCFSPTAPKATISVAKQLLLTHRSPPPPQAPQVWVDEVKGWVVEKSQADEEEFQFTAGDEWRLARRVAGESQYDPKQLARYPLLACGDTEQTEGYFRSCPGLVVDFYRKSKGRKKLKMEQVISRISKRPGD</sequence>
<dbReference type="GO" id="GO:0003714">
    <property type="term" value="F:transcription corepressor activity"/>
    <property type="evidence" value="ECO:0007669"/>
    <property type="project" value="TreeGrafter"/>
</dbReference>
<dbReference type="Gene3D" id="2.30.30.490">
    <property type="match status" value="1"/>
</dbReference>
<keyword evidence="1" id="KW-0479">Metal-binding</keyword>
<feature type="domain" description="BAH" evidence="7">
    <location>
        <begin position="65"/>
        <end position="225"/>
    </location>
</feature>
<evidence type="ECO:0000256" key="5">
    <source>
        <dbReference type="ARBA" id="ARBA00023242"/>
    </source>
</evidence>
<evidence type="ECO:0000256" key="3">
    <source>
        <dbReference type="ARBA" id="ARBA00022833"/>
    </source>
</evidence>
<reference evidence="10" key="1">
    <citation type="submission" date="2017-01" db="EMBL/GenBank/DDBJ databases">
        <title>Comparative genomics of anhydrobiosis in the tardigrade Hypsibius dujardini.</title>
        <authorList>
            <person name="Yoshida Y."/>
            <person name="Koutsovoulos G."/>
            <person name="Laetsch D."/>
            <person name="Stevens L."/>
            <person name="Kumar S."/>
            <person name="Horikawa D."/>
            <person name="Ishino K."/>
            <person name="Komine S."/>
            <person name="Tomita M."/>
            <person name="Blaxter M."/>
            <person name="Arakawa K."/>
        </authorList>
    </citation>
    <scope>NUCLEOTIDE SEQUENCE [LARGE SCALE GENOMIC DNA]</scope>
    <source>
        <strain evidence="10">Z151</strain>
    </source>
</reference>
<evidence type="ECO:0000313" key="10">
    <source>
        <dbReference type="Proteomes" id="UP000192578"/>
    </source>
</evidence>
<dbReference type="GO" id="GO:0003682">
    <property type="term" value="F:chromatin binding"/>
    <property type="evidence" value="ECO:0007669"/>
    <property type="project" value="InterPro"/>
</dbReference>
<accession>A0A1W0X843</accession>
<feature type="region of interest" description="Disordered" evidence="6">
    <location>
        <begin position="1"/>
        <end position="59"/>
    </location>
</feature>
<keyword evidence="4" id="KW-0238">DNA-binding</keyword>
<feature type="domain" description="ELM2" evidence="8">
    <location>
        <begin position="230"/>
        <end position="348"/>
    </location>
</feature>
<keyword evidence="10" id="KW-1185">Reference proteome</keyword>
<dbReference type="GO" id="GO:0042826">
    <property type="term" value="F:histone deacetylase binding"/>
    <property type="evidence" value="ECO:0007669"/>
    <property type="project" value="TreeGrafter"/>
</dbReference>
<keyword evidence="2" id="KW-0863">Zinc-finger</keyword>
<dbReference type="InterPro" id="IPR040138">
    <property type="entry name" value="MIER/MTA"/>
</dbReference>
<dbReference type="Gene3D" id="4.10.1240.50">
    <property type="match status" value="1"/>
</dbReference>
<organism evidence="9 10">
    <name type="scientific">Hypsibius exemplaris</name>
    <name type="common">Freshwater tardigrade</name>
    <dbReference type="NCBI Taxonomy" id="2072580"/>
    <lineage>
        <taxon>Eukaryota</taxon>
        <taxon>Metazoa</taxon>
        <taxon>Ecdysozoa</taxon>
        <taxon>Tardigrada</taxon>
        <taxon>Eutardigrada</taxon>
        <taxon>Parachela</taxon>
        <taxon>Hypsibioidea</taxon>
        <taxon>Hypsibiidae</taxon>
        <taxon>Hypsibius</taxon>
    </lineage>
</organism>
<dbReference type="GO" id="GO:0000122">
    <property type="term" value="P:negative regulation of transcription by RNA polymerase II"/>
    <property type="evidence" value="ECO:0007669"/>
    <property type="project" value="TreeGrafter"/>
</dbReference>
<dbReference type="PROSITE" id="PS51156">
    <property type="entry name" value="ELM2"/>
    <property type="match status" value="1"/>
</dbReference>
<dbReference type="OrthoDB" id="2193595at2759"/>
<evidence type="ECO:0000313" key="9">
    <source>
        <dbReference type="EMBL" id="OQV23716.1"/>
    </source>
</evidence>
<dbReference type="GO" id="GO:0003713">
    <property type="term" value="F:transcription coactivator activity"/>
    <property type="evidence" value="ECO:0007669"/>
    <property type="project" value="TreeGrafter"/>
</dbReference>
<feature type="compositionally biased region" description="Low complexity" evidence="6">
    <location>
        <begin position="27"/>
        <end position="44"/>
    </location>
</feature>
<gene>
    <name evidence="9" type="ORF">BV898_02453</name>
</gene>
<evidence type="ECO:0000259" key="7">
    <source>
        <dbReference type="PROSITE" id="PS51038"/>
    </source>
</evidence>
<dbReference type="GO" id="GO:0016581">
    <property type="term" value="C:NuRD complex"/>
    <property type="evidence" value="ECO:0007669"/>
    <property type="project" value="TreeGrafter"/>
</dbReference>
<keyword evidence="5" id="KW-0539">Nucleus</keyword>
<dbReference type="Pfam" id="PF01448">
    <property type="entry name" value="ELM2"/>
    <property type="match status" value="1"/>
</dbReference>
<evidence type="ECO:0000256" key="1">
    <source>
        <dbReference type="ARBA" id="ARBA00022723"/>
    </source>
</evidence>
<dbReference type="FunFam" id="1.10.10.60:FF:000012">
    <property type="entry name" value="Metastasis-associated 1 family, member 3"/>
    <property type="match status" value="1"/>
</dbReference>
<keyword evidence="3" id="KW-0862">Zinc</keyword>
<evidence type="ECO:0000256" key="4">
    <source>
        <dbReference type="ARBA" id="ARBA00023125"/>
    </source>
</evidence>
<dbReference type="InterPro" id="IPR043151">
    <property type="entry name" value="BAH_sf"/>
</dbReference>
<evidence type="ECO:0000259" key="8">
    <source>
        <dbReference type="PROSITE" id="PS51156"/>
    </source>
</evidence>
<name>A0A1W0X843_HYPEX</name>
<dbReference type="AlphaFoldDB" id="A0A1W0X843"/>
<dbReference type="InterPro" id="IPR001025">
    <property type="entry name" value="BAH_dom"/>
</dbReference>
<dbReference type="Proteomes" id="UP000192578">
    <property type="component" value="Unassembled WGS sequence"/>
</dbReference>
<proteinExistence type="predicted"/>
<dbReference type="GO" id="GO:0008270">
    <property type="term" value="F:zinc ion binding"/>
    <property type="evidence" value="ECO:0007669"/>
    <property type="project" value="UniProtKB-KW"/>
</dbReference>
<dbReference type="PANTHER" id="PTHR10865:SF29">
    <property type="entry name" value="METASTASIS ASSOCIATED 1-LIKE, ISOFORM D"/>
    <property type="match status" value="1"/>
</dbReference>
<evidence type="ECO:0000256" key="2">
    <source>
        <dbReference type="ARBA" id="ARBA00022771"/>
    </source>
</evidence>
<dbReference type="InterPro" id="IPR000949">
    <property type="entry name" value="ELM2_dom"/>
</dbReference>